<evidence type="ECO:0000256" key="3">
    <source>
        <dbReference type="ARBA" id="ARBA00005862"/>
    </source>
</evidence>
<dbReference type="PRINTS" id="PR00147">
    <property type="entry name" value="DNAPHOTLYASE"/>
</dbReference>
<dbReference type="Proteomes" id="UP000679722">
    <property type="component" value="Unassembled WGS sequence"/>
</dbReference>
<keyword evidence="4 7" id="KW-0285">Flavoprotein</keyword>
<dbReference type="InterPro" id="IPR018394">
    <property type="entry name" value="DNA_photolyase_1_CS_C"/>
</dbReference>
<dbReference type="PROSITE" id="PS00394">
    <property type="entry name" value="DNA_PHOTOLYASES_1_1"/>
    <property type="match status" value="1"/>
</dbReference>
<feature type="region of interest" description="Disordered" evidence="8">
    <location>
        <begin position="485"/>
        <end position="507"/>
    </location>
</feature>
<dbReference type="PANTHER" id="PTHR11455:SF9">
    <property type="entry name" value="CRYPTOCHROME CIRCADIAN CLOCK 5 ISOFORM X1"/>
    <property type="match status" value="1"/>
</dbReference>
<keyword evidence="11" id="KW-1185">Reference proteome</keyword>
<feature type="domain" description="Photolyase/cryptochrome alpha/beta" evidence="9">
    <location>
        <begin position="12"/>
        <end position="142"/>
    </location>
</feature>
<dbReference type="PROSITE" id="PS51645">
    <property type="entry name" value="PHR_CRY_ALPHA_BETA"/>
    <property type="match status" value="1"/>
</dbReference>
<evidence type="ECO:0000256" key="1">
    <source>
        <dbReference type="ARBA" id="ARBA00001932"/>
    </source>
</evidence>
<keyword evidence="6 7" id="KW-0157">Chromophore</keyword>
<dbReference type="Gene3D" id="3.40.50.620">
    <property type="entry name" value="HUPs"/>
    <property type="match status" value="1"/>
</dbReference>
<dbReference type="EMBL" id="JAGSSV010000007">
    <property type="protein sequence ID" value="MBR7888813.1"/>
    <property type="molecule type" value="Genomic_DNA"/>
</dbReference>
<comment type="cofactor">
    <cofactor evidence="2">
        <name>FAD</name>
        <dbReference type="ChEBI" id="CHEBI:57692"/>
    </cofactor>
</comment>
<dbReference type="Gene3D" id="1.10.579.10">
    <property type="entry name" value="DNA Cyclobutane Dipyrimidine Photolyase, subunit A, domain 3"/>
    <property type="match status" value="1"/>
</dbReference>
<organism evidence="10 11">
    <name type="scientific">Marinomonas vulgaris</name>
    <dbReference type="NCBI Taxonomy" id="2823372"/>
    <lineage>
        <taxon>Bacteria</taxon>
        <taxon>Pseudomonadati</taxon>
        <taxon>Pseudomonadota</taxon>
        <taxon>Gammaproteobacteria</taxon>
        <taxon>Oceanospirillales</taxon>
        <taxon>Oceanospirillaceae</taxon>
        <taxon>Marinomonas</taxon>
    </lineage>
</organism>
<accession>A0ABS5HBR0</accession>
<evidence type="ECO:0000256" key="4">
    <source>
        <dbReference type="ARBA" id="ARBA00022630"/>
    </source>
</evidence>
<evidence type="ECO:0000256" key="5">
    <source>
        <dbReference type="ARBA" id="ARBA00022827"/>
    </source>
</evidence>
<dbReference type="SUPFAM" id="SSF48173">
    <property type="entry name" value="Cryptochrome/photolyase FAD-binding domain"/>
    <property type="match status" value="1"/>
</dbReference>
<sequence length="507" mass="58821">MTAVAQLPSSQAPVLVWFKRDLRLTDHAPLANAIAQQRPIIALYVYEPSLIADPHYDQRHWRFVWQSLEDMNRQLSAYGGCVHIVLDEVVCALEKLHQQAPFDQLFSSEEIGIGLTFERDKHVKHWCRQRGIDWQESPTGAVIRALPNRLSWDEAWKKVMRAPIVDVPLEKAHWFGLKSNPQPDLPESWKSPQKGMQTGGSTLAWRTLDSFYDTRGKDYYRSLSSPLTSRSACTRLSPYLTWGNISMREVYQDLLSRWNTKGWRRTLIALSSRLHWHCHFMQKFESECAMEYRPVNRAYYHFPHRQDQQVSADLWAWQQGQTGYPMIDACMRALSATGYINFRMRAMMVSFLCHHLNIDWRLGVHHLARLFLDFEPGIHYPQFQMQAGVTGTNTIRIYNPVKQGQDQDPEGEFIRRWVLELKEVPAPLIHAPWEMSPMEEALYECHIGDDYPAPLVPLAEAGKAARDRLWGFRQNLDVKKEKQRILATHVRAPKRTKSTKSSSKGDS</sequence>
<gene>
    <name evidence="10" type="ORF">J9B83_07630</name>
</gene>
<dbReference type="InterPro" id="IPR014729">
    <property type="entry name" value="Rossmann-like_a/b/a_fold"/>
</dbReference>
<protein>
    <submittedName>
        <fullName evidence="10">Deoxyribodipyrimidine photo-lyase</fullName>
    </submittedName>
</protein>
<proteinExistence type="inferred from homology"/>
<evidence type="ECO:0000259" key="9">
    <source>
        <dbReference type="PROSITE" id="PS51645"/>
    </source>
</evidence>
<comment type="similarity">
    <text evidence="7">Belongs to the DNA photolyase family.</text>
</comment>
<evidence type="ECO:0000256" key="7">
    <source>
        <dbReference type="RuleBase" id="RU004182"/>
    </source>
</evidence>
<evidence type="ECO:0000256" key="2">
    <source>
        <dbReference type="ARBA" id="ARBA00001974"/>
    </source>
</evidence>
<dbReference type="Gene3D" id="1.25.40.80">
    <property type="match status" value="1"/>
</dbReference>
<dbReference type="PANTHER" id="PTHR11455">
    <property type="entry name" value="CRYPTOCHROME"/>
    <property type="match status" value="1"/>
</dbReference>
<evidence type="ECO:0000256" key="6">
    <source>
        <dbReference type="ARBA" id="ARBA00022991"/>
    </source>
</evidence>
<name>A0ABS5HBR0_9GAMM</name>
<dbReference type="InterPro" id="IPR036134">
    <property type="entry name" value="Crypto/Photolyase_FAD-like_sf"/>
</dbReference>
<evidence type="ECO:0000313" key="10">
    <source>
        <dbReference type="EMBL" id="MBR7888813.1"/>
    </source>
</evidence>
<comment type="cofactor">
    <cofactor evidence="1">
        <name>(6R)-5,10-methylene-5,6,7,8-tetrahydrofolate</name>
        <dbReference type="ChEBI" id="CHEBI:15636"/>
    </cofactor>
</comment>
<reference evidence="11" key="2">
    <citation type="submission" date="2023-07" db="EMBL/GenBank/DDBJ databases">
        <title>Marinomonas vulgaris A79, complete genome.</title>
        <authorList>
            <person name="Ying J.-J."/>
        </authorList>
    </citation>
    <scope>NUCLEOTIDE SEQUENCE [LARGE SCALE GENOMIC DNA]</scope>
    <source>
        <strain evidence="11">A79</strain>
    </source>
</reference>
<dbReference type="Pfam" id="PF00875">
    <property type="entry name" value="DNA_photolyase"/>
    <property type="match status" value="1"/>
</dbReference>
<evidence type="ECO:0000256" key="8">
    <source>
        <dbReference type="SAM" id="MobiDB-lite"/>
    </source>
</evidence>
<dbReference type="Pfam" id="PF03441">
    <property type="entry name" value="FAD_binding_7"/>
    <property type="match status" value="1"/>
</dbReference>
<evidence type="ECO:0000313" key="11">
    <source>
        <dbReference type="Proteomes" id="UP000679722"/>
    </source>
</evidence>
<comment type="caution">
    <text evidence="10">The sequence shown here is derived from an EMBL/GenBank/DDBJ whole genome shotgun (WGS) entry which is preliminary data.</text>
</comment>
<reference evidence="10 11" key="1">
    <citation type="submission" date="2021-04" db="EMBL/GenBank/DDBJ databases">
        <authorList>
            <person name="Sun C."/>
        </authorList>
    </citation>
    <scope>NUCLEOTIDE SEQUENCE [LARGE SCALE GENOMIC DNA]</scope>
    <source>
        <strain evidence="10 11">A79</strain>
    </source>
</reference>
<dbReference type="InterPro" id="IPR005101">
    <property type="entry name" value="Cryptochr/Photolyase_FAD-bd"/>
</dbReference>
<dbReference type="InterPro" id="IPR006050">
    <property type="entry name" value="DNA_photolyase_N"/>
</dbReference>
<dbReference type="SUPFAM" id="SSF52425">
    <property type="entry name" value="Cryptochrome/photolyase, N-terminal domain"/>
    <property type="match status" value="1"/>
</dbReference>
<dbReference type="InterPro" id="IPR002081">
    <property type="entry name" value="Cryptochrome/DNA_photolyase_1"/>
</dbReference>
<keyword evidence="5 7" id="KW-0274">FAD</keyword>
<comment type="similarity">
    <text evidence="3">Belongs to the DNA photolyase class-1 family.</text>
</comment>
<dbReference type="InterPro" id="IPR036155">
    <property type="entry name" value="Crypto/Photolyase_N_sf"/>
</dbReference>